<reference evidence="10" key="1">
    <citation type="submission" date="2018-05" db="EMBL/GenBank/DDBJ databases">
        <title>Genome sequencing of Phenylobacterium sp. HYN0004.</title>
        <authorList>
            <person name="Yi H."/>
            <person name="Baek C."/>
        </authorList>
    </citation>
    <scope>NUCLEOTIDE SEQUENCE [LARGE SCALE GENOMIC DNA]</scope>
    <source>
        <strain evidence="10">HYN0004</strain>
    </source>
</reference>
<evidence type="ECO:0000259" key="8">
    <source>
        <dbReference type="Pfam" id="PF01555"/>
    </source>
</evidence>
<evidence type="ECO:0000256" key="7">
    <source>
        <dbReference type="SAM" id="MobiDB-lite"/>
    </source>
</evidence>
<dbReference type="PROSITE" id="PS00092">
    <property type="entry name" value="N6_MTASE"/>
    <property type="match status" value="1"/>
</dbReference>
<dbReference type="GO" id="GO:0008170">
    <property type="term" value="F:N-methyltransferase activity"/>
    <property type="evidence" value="ECO:0007669"/>
    <property type="project" value="InterPro"/>
</dbReference>
<keyword evidence="5" id="KW-0949">S-adenosyl-L-methionine</keyword>
<dbReference type="AlphaFoldDB" id="A0A2Z3HVY8"/>
<feature type="domain" description="DNA methylase N-4/N-6" evidence="8">
    <location>
        <begin position="68"/>
        <end position="365"/>
    </location>
</feature>
<evidence type="ECO:0000256" key="4">
    <source>
        <dbReference type="ARBA" id="ARBA00022679"/>
    </source>
</evidence>
<dbReference type="KEGG" id="phb:HYN04_06190"/>
<dbReference type="EMBL" id="CP029479">
    <property type="protein sequence ID" value="AWM77390.1"/>
    <property type="molecule type" value="Genomic_DNA"/>
</dbReference>
<dbReference type="GO" id="GO:0009007">
    <property type="term" value="F:site-specific DNA-methyltransferase (adenine-specific) activity"/>
    <property type="evidence" value="ECO:0007669"/>
    <property type="project" value="UniProtKB-EC"/>
</dbReference>
<protein>
    <recommendedName>
        <fullName evidence="2">site-specific DNA-methyltransferase (adenine-specific)</fullName>
        <ecNumber evidence="2">2.1.1.72</ecNumber>
    </recommendedName>
</protein>
<dbReference type="InterPro" id="IPR002941">
    <property type="entry name" value="DNA_methylase_N4/N6"/>
</dbReference>
<dbReference type="RefSeq" id="WP_110449957.1">
    <property type="nucleotide sequence ID" value="NZ_CP029479.1"/>
</dbReference>
<proteinExistence type="inferred from homology"/>
<evidence type="ECO:0000256" key="2">
    <source>
        <dbReference type="ARBA" id="ARBA00011900"/>
    </source>
</evidence>
<dbReference type="Pfam" id="PF01555">
    <property type="entry name" value="N6_N4_Mtase"/>
    <property type="match status" value="1"/>
</dbReference>
<feature type="region of interest" description="Disordered" evidence="7">
    <location>
        <begin position="530"/>
        <end position="563"/>
    </location>
</feature>
<dbReference type="InterPro" id="IPR002295">
    <property type="entry name" value="N4/N6-MTase_EcoPI_Mod-like"/>
</dbReference>
<dbReference type="InterPro" id="IPR029063">
    <property type="entry name" value="SAM-dependent_MTases_sf"/>
</dbReference>
<evidence type="ECO:0000256" key="1">
    <source>
        <dbReference type="ARBA" id="ARBA00006594"/>
    </source>
</evidence>
<keyword evidence="3 9" id="KW-0489">Methyltransferase</keyword>
<accession>A0A2Z3HVY8</accession>
<dbReference type="InterPro" id="IPR002052">
    <property type="entry name" value="DNA_methylase_N6_adenine_CS"/>
</dbReference>
<sequence>MSAKTKLELTWIGKEHRPRLEPRILIEDEKWSYHSTSRRPEDRFDNVLIRGDNLLALKALEAQYRDKVKCIFIDPPYNTGSAFTHYDDGVEHSVWLSLLRDRLEVLRSLLSSDGSIWIALDDNEAHYFKVMADEVFGRSNFIDTIVWQKVYTVKNSARHFSSMHDYILVYAKDAAAWTRKLLPRSGELDASYTNPDGDLRGAWTTNAMQARNYYSLGSYPITSPNGRVFTPPQGTFWRVSEAKFRELDADGRVWWGADGNNVPRIKKFLSEAKQGVVPSTFWPYSEAGHNAEAKDEVRKLVAGEGDDVFMTPKPERLIKRVLEIATEPGDLVMDSFAGSGTTGAVAHKMGRPWIMVELGDHCETIIVPRLKKVIDGNDPGGITKAVGWQGGGGFRYYRMAPSLLEKDQFGQWVISKSYNAEMLAEAMCQHFGFTYAPSAEHYWLHGYSSETDFIYVTTNSLTHEQLQAISDEVGDERTLLICCKAFQGTNADNFTNLTIRKIPGAILDRSEWGKDDYSLKIESLPLIDDEAEVEGEPEAAAKSRGRHRKADDAPSLFDAESDA</sequence>
<evidence type="ECO:0000256" key="3">
    <source>
        <dbReference type="ARBA" id="ARBA00022603"/>
    </source>
</evidence>
<dbReference type="GO" id="GO:0003677">
    <property type="term" value="F:DNA binding"/>
    <property type="evidence" value="ECO:0007669"/>
    <property type="project" value="InterPro"/>
</dbReference>
<keyword evidence="10" id="KW-1185">Reference proteome</keyword>
<comment type="similarity">
    <text evidence="1">Belongs to the N(4)/N(6)-methyltransferase family.</text>
</comment>
<evidence type="ECO:0000256" key="6">
    <source>
        <dbReference type="ARBA" id="ARBA00047942"/>
    </source>
</evidence>
<dbReference type="Proteomes" id="UP000247763">
    <property type="component" value="Chromosome"/>
</dbReference>
<keyword evidence="4 9" id="KW-0808">Transferase</keyword>
<name>A0A2Z3HVY8_9CAUL</name>
<evidence type="ECO:0000256" key="5">
    <source>
        <dbReference type="ARBA" id="ARBA00022691"/>
    </source>
</evidence>
<evidence type="ECO:0000313" key="10">
    <source>
        <dbReference type="Proteomes" id="UP000247763"/>
    </source>
</evidence>
<organism evidence="9 10">
    <name type="scientific">Phenylobacterium parvum</name>
    <dbReference type="NCBI Taxonomy" id="2201350"/>
    <lineage>
        <taxon>Bacteria</taxon>
        <taxon>Pseudomonadati</taxon>
        <taxon>Pseudomonadota</taxon>
        <taxon>Alphaproteobacteria</taxon>
        <taxon>Caulobacterales</taxon>
        <taxon>Caulobacteraceae</taxon>
        <taxon>Phenylobacterium</taxon>
    </lineage>
</organism>
<dbReference type="REBASE" id="252710">
    <property type="entry name" value="M.Psp0004ORF6190P"/>
</dbReference>
<dbReference type="Gene3D" id="3.40.50.150">
    <property type="entry name" value="Vaccinia Virus protein VP39"/>
    <property type="match status" value="1"/>
</dbReference>
<dbReference type="EC" id="2.1.1.72" evidence="2"/>
<comment type="catalytic activity">
    <reaction evidence="6">
        <text>a 2'-deoxyadenosine in DNA + S-adenosyl-L-methionine = an N(6)-methyl-2'-deoxyadenosine in DNA + S-adenosyl-L-homocysteine + H(+)</text>
        <dbReference type="Rhea" id="RHEA:15197"/>
        <dbReference type="Rhea" id="RHEA-COMP:12418"/>
        <dbReference type="Rhea" id="RHEA-COMP:12419"/>
        <dbReference type="ChEBI" id="CHEBI:15378"/>
        <dbReference type="ChEBI" id="CHEBI:57856"/>
        <dbReference type="ChEBI" id="CHEBI:59789"/>
        <dbReference type="ChEBI" id="CHEBI:90615"/>
        <dbReference type="ChEBI" id="CHEBI:90616"/>
        <dbReference type="EC" id="2.1.1.72"/>
    </reaction>
</comment>
<evidence type="ECO:0000313" key="9">
    <source>
        <dbReference type="EMBL" id="AWM77390.1"/>
    </source>
</evidence>
<dbReference type="GO" id="GO:0032259">
    <property type="term" value="P:methylation"/>
    <property type="evidence" value="ECO:0007669"/>
    <property type="project" value="UniProtKB-KW"/>
</dbReference>
<dbReference type="SUPFAM" id="SSF53335">
    <property type="entry name" value="S-adenosyl-L-methionine-dependent methyltransferases"/>
    <property type="match status" value="1"/>
</dbReference>
<dbReference type="PIRSF" id="PIRSF015855">
    <property type="entry name" value="TypeIII_Mtase_mKpnI"/>
    <property type="match status" value="1"/>
</dbReference>
<dbReference type="PRINTS" id="PR00506">
    <property type="entry name" value="D21N6MTFRASE"/>
</dbReference>
<dbReference type="OrthoDB" id="9816043at2"/>
<gene>
    <name evidence="9" type="ORF">HYN04_06190</name>
</gene>